<sequence length="213" mass="24623">MKIDLDKFYMVFKPHNAHNRAKDMVSKVKENIWDVYNAVTDTVIFDMLYGVYTNKKEALAVATALWEAYQNEKKRLKTTEKYKKIRFQQFVGALEKLSSKYGIAIQHIPEVLVFEASTSIQYLPNRSGTLYAKWDQGTKAKIVSNITVIYLVVLPRKNDERADVFSENPNTMDDLLLMFLGGLSPEYIEGLYTTKAEAQQAVNRVYKNFNIKR</sequence>
<accession>A0A504IY29</accession>
<name>A0A504IY29_9FLAO</name>
<keyword evidence="2" id="KW-1185">Reference proteome</keyword>
<evidence type="ECO:0000313" key="2">
    <source>
        <dbReference type="Proteomes" id="UP000315540"/>
    </source>
</evidence>
<comment type="caution">
    <text evidence="1">The sequence shown here is derived from an EMBL/GenBank/DDBJ whole genome shotgun (WGS) entry which is preliminary data.</text>
</comment>
<dbReference type="RefSeq" id="WP_140596403.1">
    <property type="nucleotide sequence ID" value="NZ_VFWZ01000008.1"/>
</dbReference>
<dbReference type="Proteomes" id="UP000315540">
    <property type="component" value="Unassembled WGS sequence"/>
</dbReference>
<evidence type="ECO:0000313" key="1">
    <source>
        <dbReference type="EMBL" id="TPN82934.1"/>
    </source>
</evidence>
<gene>
    <name evidence="1" type="ORF">FHK87_21140</name>
</gene>
<reference evidence="1 2" key="1">
    <citation type="submission" date="2019-06" db="EMBL/GenBank/DDBJ databases">
        <authorList>
            <person name="Meng X."/>
        </authorList>
    </citation>
    <scope>NUCLEOTIDE SEQUENCE [LARGE SCALE GENOMIC DNA]</scope>
    <source>
        <strain evidence="1 2">M625</strain>
    </source>
</reference>
<dbReference type="AlphaFoldDB" id="A0A504IY29"/>
<proteinExistence type="predicted"/>
<protein>
    <submittedName>
        <fullName evidence="1">Uncharacterized protein</fullName>
    </submittedName>
</protein>
<organism evidence="1 2">
    <name type="scientific">Aquimarina algicola</name>
    <dbReference type="NCBI Taxonomy" id="2589995"/>
    <lineage>
        <taxon>Bacteria</taxon>
        <taxon>Pseudomonadati</taxon>
        <taxon>Bacteroidota</taxon>
        <taxon>Flavobacteriia</taxon>
        <taxon>Flavobacteriales</taxon>
        <taxon>Flavobacteriaceae</taxon>
        <taxon>Aquimarina</taxon>
    </lineage>
</organism>
<dbReference type="EMBL" id="VFWZ01000008">
    <property type="protein sequence ID" value="TPN82934.1"/>
    <property type="molecule type" value="Genomic_DNA"/>
</dbReference>